<dbReference type="GO" id="GO:0004645">
    <property type="term" value="F:1,4-alpha-oligoglucan phosphorylase activity"/>
    <property type="evidence" value="ECO:0007669"/>
    <property type="project" value="InterPro"/>
</dbReference>
<dbReference type="PANTHER" id="PTHR10515">
    <property type="entry name" value="THYMIDINE PHOSPHORYLASE"/>
    <property type="match status" value="1"/>
</dbReference>
<dbReference type="GO" id="GO:0005829">
    <property type="term" value="C:cytosol"/>
    <property type="evidence" value="ECO:0007669"/>
    <property type="project" value="TreeGrafter"/>
</dbReference>
<evidence type="ECO:0000256" key="1">
    <source>
        <dbReference type="ARBA" id="ARBA00006915"/>
    </source>
</evidence>
<dbReference type="SMART" id="SM00941">
    <property type="entry name" value="PYNP_C"/>
    <property type="match status" value="1"/>
</dbReference>
<gene>
    <name evidence="6" type="ORF">MNBD_ALPHA01-21</name>
</gene>
<dbReference type="EMBL" id="UOEJ01000105">
    <property type="protein sequence ID" value="VAV98595.1"/>
    <property type="molecule type" value="Genomic_DNA"/>
</dbReference>
<accession>A0A3B0SUX9</accession>
<dbReference type="InterPro" id="IPR035902">
    <property type="entry name" value="Nuc_phospho_transferase"/>
</dbReference>
<dbReference type="InterPro" id="IPR017872">
    <property type="entry name" value="Pyrmidine_PPase_CS"/>
</dbReference>
<dbReference type="PIRSF" id="PIRSF000478">
    <property type="entry name" value="TP_PyNP"/>
    <property type="match status" value="1"/>
</dbReference>
<dbReference type="InterPro" id="IPR013465">
    <property type="entry name" value="Thymidine_Pase"/>
</dbReference>
<dbReference type="HAMAP" id="MF_01628">
    <property type="entry name" value="Thymid_phosp"/>
    <property type="match status" value="1"/>
</dbReference>
<feature type="domain" description="Pyrimidine nucleoside phosphorylase C-terminal" evidence="5">
    <location>
        <begin position="349"/>
        <end position="423"/>
    </location>
</feature>
<reference evidence="6" key="1">
    <citation type="submission" date="2018-06" db="EMBL/GenBank/DDBJ databases">
        <authorList>
            <person name="Zhirakovskaya E."/>
        </authorList>
    </citation>
    <scope>NUCLEOTIDE SEQUENCE</scope>
</reference>
<dbReference type="GO" id="GO:0006206">
    <property type="term" value="P:pyrimidine nucleobase metabolic process"/>
    <property type="evidence" value="ECO:0007669"/>
    <property type="project" value="InterPro"/>
</dbReference>
<dbReference type="PROSITE" id="PS00647">
    <property type="entry name" value="THYMID_PHOSPHORYLASE"/>
    <property type="match status" value="1"/>
</dbReference>
<dbReference type="Pfam" id="PF07831">
    <property type="entry name" value="PYNP_C"/>
    <property type="match status" value="1"/>
</dbReference>
<dbReference type="InterPro" id="IPR000312">
    <property type="entry name" value="Glycosyl_Trfase_fam3"/>
</dbReference>
<protein>
    <submittedName>
        <fullName evidence="6">Thymidine phosphorylase</fullName>
        <ecNumber evidence="6">2.4.2.4</ecNumber>
    </submittedName>
</protein>
<evidence type="ECO:0000259" key="5">
    <source>
        <dbReference type="SMART" id="SM00941"/>
    </source>
</evidence>
<dbReference type="AlphaFoldDB" id="A0A3B0SUX9"/>
<dbReference type="Gene3D" id="1.20.970.10">
    <property type="entry name" value="Transferase, Pyrimidine Nucleoside Phosphorylase, Chain C"/>
    <property type="match status" value="1"/>
</dbReference>
<dbReference type="GO" id="GO:0006213">
    <property type="term" value="P:pyrimidine nucleoside metabolic process"/>
    <property type="evidence" value="ECO:0007669"/>
    <property type="project" value="InterPro"/>
</dbReference>
<dbReference type="InterPro" id="IPR000053">
    <property type="entry name" value="Thymidine/pyrmidine_PPase"/>
</dbReference>
<sequence>MLIKEIIRKKRDGGELSETEINALIAGISSEEVSREQIAAFTMAVYFSSMTIAEVSALTRAMINSGRRLDWQAHDLGGPVVDKHSTGGVGDKVSLMLAPMIAACGGFVPMISGRGLGHTGGTLDKMEAIPGYNTTPDLDQLASVVKKVGCAIIGQTPELAPVDRVIYSVRDVTATVESVALITASILSKKISAGLDALVMDIKVGPGAFMETEEQAVELAGSLIRTAGENDVPTHAILTSMDEVLGRTAGNALEVSETLDYLSGNKRDSRLHEVVMALTSEMLLLTGLAADHAGAKQKLQTVLDNGRAMEIFAEMIAALGGPKDFVENPGHYLATAPVIKPAFAAGAGHVSAIDVRAVGNLIVKLGGGRAVPGQVLDMSVGLSDIARIGDYLDADRPMAMVHARSDDEADQVIALMRDCYHLSDEPQHAPKLIRRLMS</sequence>
<evidence type="ECO:0000256" key="2">
    <source>
        <dbReference type="ARBA" id="ARBA00011738"/>
    </source>
</evidence>
<dbReference type="InterPro" id="IPR036320">
    <property type="entry name" value="Glycosyl_Trfase_fam3_N_dom_sf"/>
</dbReference>
<evidence type="ECO:0000256" key="3">
    <source>
        <dbReference type="ARBA" id="ARBA00022676"/>
    </source>
</evidence>
<dbReference type="NCBIfam" id="TIGR02644">
    <property type="entry name" value="Y_phosphoryl"/>
    <property type="match status" value="1"/>
</dbReference>
<dbReference type="GO" id="GO:0009032">
    <property type="term" value="F:thymidine phosphorylase activity"/>
    <property type="evidence" value="ECO:0007669"/>
    <property type="project" value="UniProtKB-EC"/>
</dbReference>
<evidence type="ECO:0000313" key="6">
    <source>
        <dbReference type="EMBL" id="VAV98595.1"/>
    </source>
</evidence>
<dbReference type="InterPro" id="IPR017459">
    <property type="entry name" value="Glycosyl_Trfase_fam3_N_dom"/>
</dbReference>
<dbReference type="NCBIfam" id="TIGR02643">
    <property type="entry name" value="T_phosphoryl"/>
    <property type="match status" value="1"/>
</dbReference>
<dbReference type="InterPro" id="IPR036566">
    <property type="entry name" value="PYNP-like_C_sf"/>
</dbReference>
<dbReference type="NCBIfam" id="NF004490">
    <property type="entry name" value="PRK05820.1"/>
    <property type="match status" value="1"/>
</dbReference>
<dbReference type="SUPFAM" id="SSF52418">
    <property type="entry name" value="Nucleoside phosphorylase/phosphoribosyltransferase catalytic domain"/>
    <property type="match status" value="1"/>
</dbReference>
<name>A0A3B0SUX9_9ZZZZ</name>
<dbReference type="EC" id="2.4.2.4" evidence="6"/>
<dbReference type="Pfam" id="PF02885">
    <property type="entry name" value="Glycos_trans_3N"/>
    <property type="match status" value="1"/>
</dbReference>
<keyword evidence="3 6" id="KW-0328">Glycosyltransferase</keyword>
<dbReference type="FunFam" id="3.40.1030.10:FF:000003">
    <property type="entry name" value="Pyrimidine-nucleoside phosphorylase"/>
    <property type="match status" value="1"/>
</dbReference>
<dbReference type="SUPFAM" id="SSF54680">
    <property type="entry name" value="Pyrimidine nucleoside phosphorylase C-terminal domain"/>
    <property type="match status" value="1"/>
</dbReference>
<evidence type="ECO:0000256" key="4">
    <source>
        <dbReference type="ARBA" id="ARBA00022679"/>
    </source>
</evidence>
<comment type="similarity">
    <text evidence="1">Belongs to the thymidine/pyrimidine-nucleoside phosphorylase family.</text>
</comment>
<comment type="subunit">
    <text evidence="2">Homodimer.</text>
</comment>
<organism evidence="6">
    <name type="scientific">hydrothermal vent metagenome</name>
    <dbReference type="NCBI Taxonomy" id="652676"/>
    <lineage>
        <taxon>unclassified sequences</taxon>
        <taxon>metagenomes</taxon>
        <taxon>ecological metagenomes</taxon>
    </lineage>
</organism>
<dbReference type="SUPFAM" id="SSF47648">
    <property type="entry name" value="Nucleoside phosphorylase/phosphoribosyltransferase N-terminal domain"/>
    <property type="match status" value="1"/>
</dbReference>
<keyword evidence="4 6" id="KW-0808">Transferase</keyword>
<dbReference type="Gene3D" id="3.90.1170.30">
    <property type="entry name" value="Pyrimidine nucleoside phosphorylase-like, C-terminal domain"/>
    <property type="match status" value="1"/>
</dbReference>
<dbReference type="Gene3D" id="3.40.1030.10">
    <property type="entry name" value="Nucleoside phosphorylase/phosphoribosyltransferase catalytic domain"/>
    <property type="match status" value="1"/>
</dbReference>
<dbReference type="InterPro" id="IPR018090">
    <property type="entry name" value="Pyrmidine_PPas_bac/euk"/>
</dbReference>
<dbReference type="PANTHER" id="PTHR10515:SF0">
    <property type="entry name" value="THYMIDINE PHOSPHORYLASE"/>
    <property type="match status" value="1"/>
</dbReference>
<dbReference type="InterPro" id="IPR013102">
    <property type="entry name" value="PYNP_C"/>
</dbReference>
<proteinExistence type="inferred from homology"/>
<dbReference type="Pfam" id="PF00591">
    <property type="entry name" value="Glycos_transf_3"/>
    <property type="match status" value="1"/>
</dbReference>